<comment type="similarity">
    <text evidence="2 6">Belongs to the drug/metabolite transporter (DMT) superfamily. Plant drug/metabolite exporter (P-DME) (TC 2.A.7.4) family.</text>
</comment>
<keyword evidence="3 6" id="KW-0812">Transmembrane</keyword>
<evidence type="ECO:0000313" key="8">
    <source>
        <dbReference type="EMBL" id="KAK4603753.1"/>
    </source>
</evidence>
<feature type="transmembrane region" description="Helical" evidence="6">
    <location>
        <begin position="115"/>
        <end position="133"/>
    </location>
</feature>
<evidence type="ECO:0000313" key="9">
    <source>
        <dbReference type="Proteomes" id="UP001324115"/>
    </source>
</evidence>
<dbReference type="Proteomes" id="UP001324115">
    <property type="component" value="Unassembled WGS sequence"/>
</dbReference>
<proteinExistence type="inferred from homology"/>
<organism evidence="8 9">
    <name type="scientific">Quercus rubra</name>
    <name type="common">Northern red oak</name>
    <name type="synonym">Quercus borealis</name>
    <dbReference type="NCBI Taxonomy" id="3512"/>
    <lineage>
        <taxon>Eukaryota</taxon>
        <taxon>Viridiplantae</taxon>
        <taxon>Streptophyta</taxon>
        <taxon>Embryophyta</taxon>
        <taxon>Tracheophyta</taxon>
        <taxon>Spermatophyta</taxon>
        <taxon>Magnoliopsida</taxon>
        <taxon>eudicotyledons</taxon>
        <taxon>Gunneridae</taxon>
        <taxon>Pentapetalae</taxon>
        <taxon>rosids</taxon>
        <taxon>fabids</taxon>
        <taxon>Fagales</taxon>
        <taxon>Fagaceae</taxon>
        <taxon>Quercus</taxon>
    </lineage>
</organism>
<keyword evidence="9" id="KW-1185">Reference proteome</keyword>
<evidence type="ECO:0000256" key="3">
    <source>
        <dbReference type="ARBA" id="ARBA00022692"/>
    </source>
</evidence>
<dbReference type="InterPro" id="IPR030184">
    <property type="entry name" value="WAT1-related"/>
</dbReference>
<comment type="subcellular location">
    <subcellularLocation>
        <location evidence="1 6">Membrane</location>
        <topology evidence="1 6">Multi-pass membrane protein</topology>
    </subcellularLocation>
</comment>
<dbReference type="PANTHER" id="PTHR31218">
    <property type="entry name" value="WAT1-RELATED PROTEIN"/>
    <property type="match status" value="1"/>
</dbReference>
<evidence type="ECO:0000259" key="7">
    <source>
        <dbReference type="Pfam" id="PF00892"/>
    </source>
</evidence>
<feature type="transmembrane region" description="Helical" evidence="6">
    <location>
        <begin position="38"/>
        <end position="62"/>
    </location>
</feature>
<protein>
    <recommendedName>
        <fullName evidence="6">WAT1-related protein</fullName>
    </recommendedName>
</protein>
<name>A0AAN7G109_QUERU</name>
<feature type="domain" description="EamA" evidence="7">
    <location>
        <begin position="62"/>
        <end position="131"/>
    </location>
</feature>
<evidence type="ECO:0000256" key="1">
    <source>
        <dbReference type="ARBA" id="ARBA00004141"/>
    </source>
</evidence>
<feature type="transmembrane region" description="Helical" evidence="6">
    <location>
        <begin position="226"/>
        <end position="250"/>
    </location>
</feature>
<dbReference type="AlphaFoldDB" id="A0AAN7G109"/>
<evidence type="ECO:0000256" key="6">
    <source>
        <dbReference type="RuleBase" id="RU363077"/>
    </source>
</evidence>
<feature type="transmembrane region" description="Helical" evidence="6">
    <location>
        <begin position="192"/>
        <end position="214"/>
    </location>
</feature>
<evidence type="ECO:0000256" key="2">
    <source>
        <dbReference type="ARBA" id="ARBA00007635"/>
    </source>
</evidence>
<dbReference type="EMBL" id="JAXUIC010000002">
    <property type="protein sequence ID" value="KAK4603753.1"/>
    <property type="molecule type" value="Genomic_DNA"/>
</dbReference>
<reference evidence="8 9" key="1">
    <citation type="journal article" date="2023" name="G3 (Bethesda)">
        <title>A haplotype-resolved chromosome-scale genome for Quercus rubra L. provides insights into the genetics of adaptive traits for red oak species.</title>
        <authorList>
            <person name="Kapoor B."/>
            <person name="Jenkins J."/>
            <person name="Schmutz J."/>
            <person name="Zhebentyayeva T."/>
            <person name="Kuelheim C."/>
            <person name="Coggeshall M."/>
            <person name="Heim C."/>
            <person name="Lasky J.R."/>
            <person name="Leites L."/>
            <person name="Islam-Faridi N."/>
            <person name="Romero-Severson J."/>
            <person name="DeLeo V.L."/>
            <person name="Lucas S.M."/>
            <person name="Lazic D."/>
            <person name="Gailing O."/>
            <person name="Carlson J."/>
            <person name="Staton M."/>
        </authorList>
    </citation>
    <scope>NUCLEOTIDE SEQUENCE [LARGE SCALE GENOMIC DNA]</scope>
    <source>
        <strain evidence="8">Pseudo-F2</strain>
    </source>
</reference>
<keyword evidence="5 6" id="KW-0472">Membrane</keyword>
<dbReference type="GO" id="GO:0016020">
    <property type="term" value="C:membrane"/>
    <property type="evidence" value="ECO:0007669"/>
    <property type="project" value="UniProtKB-SubCell"/>
</dbReference>
<dbReference type="InterPro" id="IPR000620">
    <property type="entry name" value="EamA_dom"/>
</dbReference>
<dbReference type="GO" id="GO:0022857">
    <property type="term" value="F:transmembrane transporter activity"/>
    <property type="evidence" value="ECO:0007669"/>
    <property type="project" value="InterPro"/>
</dbReference>
<sequence>MAGRYCYENGLPFSAMVTAECTNVGLNILFKASSLKGLSYYVFVLYMYAFSTLVLFPLAFVFRGFSGQLCNYKGIEFSSATLASAISNLTPAFTFILAVIFRMENLALRCSITQAKIMGTIVSISGALVVVFYKGPTIISSSQSTSLSLHSPQGTSETRWVIGGLLLAASNLLFSGWYIVQTQVMKIYPAEIVVVFLYLLCATIISAPVCLIVEGNLSSWILRPDITLVAVIYSCYSHMVLALEGACVCINL</sequence>
<comment type="caution">
    <text evidence="8">The sequence shown here is derived from an EMBL/GenBank/DDBJ whole genome shotgun (WGS) entry which is preliminary data.</text>
</comment>
<feature type="transmembrane region" description="Helical" evidence="6">
    <location>
        <begin position="82"/>
        <end position="103"/>
    </location>
</feature>
<accession>A0AAN7G109</accession>
<gene>
    <name evidence="8" type="ORF">RGQ29_012312</name>
</gene>
<dbReference type="InterPro" id="IPR037185">
    <property type="entry name" value="EmrE-like"/>
</dbReference>
<evidence type="ECO:0000256" key="5">
    <source>
        <dbReference type="ARBA" id="ARBA00023136"/>
    </source>
</evidence>
<evidence type="ECO:0000256" key="4">
    <source>
        <dbReference type="ARBA" id="ARBA00022989"/>
    </source>
</evidence>
<keyword evidence="4 6" id="KW-1133">Transmembrane helix</keyword>
<dbReference type="Pfam" id="PF00892">
    <property type="entry name" value="EamA"/>
    <property type="match status" value="1"/>
</dbReference>
<feature type="transmembrane region" description="Helical" evidence="6">
    <location>
        <begin position="160"/>
        <end position="180"/>
    </location>
</feature>
<dbReference type="SUPFAM" id="SSF103481">
    <property type="entry name" value="Multidrug resistance efflux transporter EmrE"/>
    <property type="match status" value="1"/>
</dbReference>